<protein>
    <submittedName>
        <fullName evidence="4">DNA-binding NtrC family response regulator</fullName>
    </submittedName>
</protein>
<organism evidence="4 5">
    <name type="scientific">Candidatus Fervidibacter sacchari</name>
    <dbReference type="NCBI Taxonomy" id="1448929"/>
    <lineage>
        <taxon>Bacteria</taxon>
        <taxon>Candidatus Fervidibacterota</taxon>
        <taxon>Candidatus Fervidibacter</taxon>
    </lineage>
</organism>
<dbReference type="SMART" id="SM00448">
    <property type="entry name" value="REC"/>
    <property type="match status" value="1"/>
</dbReference>
<dbReference type="InterPro" id="IPR011006">
    <property type="entry name" value="CheY-like_superfamily"/>
</dbReference>
<feature type="domain" description="Response regulatory" evidence="3">
    <location>
        <begin position="3"/>
        <end position="120"/>
    </location>
</feature>
<evidence type="ECO:0000256" key="2">
    <source>
        <dbReference type="PROSITE-ProRule" id="PRU00169"/>
    </source>
</evidence>
<dbReference type="RefSeq" id="WP_259102265.1">
    <property type="nucleotide sequence ID" value="NZ_CP130454.1"/>
</dbReference>
<dbReference type="SUPFAM" id="SSF52172">
    <property type="entry name" value="CheY-like"/>
    <property type="match status" value="1"/>
</dbReference>
<comment type="caution">
    <text evidence="4">The sequence shown here is derived from an EMBL/GenBank/DDBJ whole genome shotgun (WGS) entry which is preliminary data.</text>
</comment>
<evidence type="ECO:0000259" key="3">
    <source>
        <dbReference type="PROSITE" id="PS50110"/>
    </source>
</evidence>
<dbReference type="Gene3D" id="3.40.50.2300">
    <property type="match status" value="1"/>
</dbReference>
<dbReference type="Proteomes" id="UP001204798">
    <property type="component" value="Unassembled WGS sequence"/>
</dbReference>
<keyword evidence="2" id="KW-0597">Phosphoprotein</keyword>
<dbReference type="InterPro" id="IPR001789">
    <property type="entry name" value="Sig_transdc_resp-reg_receiver"/>
</dbReference>
<gene>
    <name evidence="4" type="ORF">M2350_003706</name>
</gene>
<evidence type="ECO:0000313" key="5">
    <source>
        <dbReference type="Proteomes" id="UP001204798"/>
    </source>
</evidence>
<dbReference type="PANTHER" id="PTHR48111">
    <property type="entry name" value="REGULATOR OF RPOS"/>
    <property type="match status" value="1"/>
</dbReference>
<dbReference type="EMBL" id="JANUCP010000012">
    <property type="protein sequence ID" value="MCS3921257.1"/>
    <property type="molecule type" value="Genomic_DNA"/>
</dbReference>
<dbReference type="PROSITE" id="PS50110">
    <property type="entry name" value="RESPONSE_REGULATORY"/>
    <property type="match status" value="1"/>
</dbReference>
<dbReference type="CDD" id="cd00156">
    <property type="entry name" value="REC"/>
    <property type="match status" value="1"/>
</dbReference>
<keyword evidence="1 4" id="KW-0238">DNA-binding</keyword>
<dbReference type="InterPro" id="IPR039420">
    <property type="entry name" value="WalR-like"/>
</dbReference>
<dbReference type="PANTHER" id="PTHR48111:SF56">
    <property type="entry name" value="TETRATHIONATE RESPONSE REGULATORY PROTEIN TTRR"/>
    <property type="match status" value="1"/>
</dbReference>
<dbReference type="Pfam" id="PF00072">
    <property type="entry name" value="Response_reg"/>
    <property type="match status" value="1"/>
</dbReference>
<dbReference type="GO" id="GO:0003677">
    <property type="term" value="F:DNA binding"/>
    <property type="evidence" value="ECO:0007669"/>
    <property type="project" value="UniProtKB-KW"/>
</dbReference>
<proteinExistence type="predicted"/>
<reference evidence="4 5" key="1">
    <citation type="submission" date="2022-08" db="EMBL/GenBank/DDBJ databases">
        <title>Bacterial and archaeal communities from various locations to study Microbial Dark Matter (Phase II).</title>
        <authorList>
            <person name="Stepanauskas R."/>
        </authorList>
    </citation>
    <scope>NUCLEOTIDE SEQUENCE [LARGE SCALE GENOMIC DNA]</scope>
    <source>
        <strain evidence="4 5">PD1</strain>
    </source>
</reference>
<keyword evidence="5" id="KW-1185">Reference proteome</keyword>
<evidence type="ECO:0000313" key="4">
    <source>
        <dbReference type="EMBL" id="MCS3921257.1"/>
    </source>
</evidence>
<name>A0ABT2ETK2_9BACT</name>
<feature type="modified residue" description="4-aspartylphosphate" evidence="2">
    <location>
        <position position="54"/>
    </location>
</feature>
<evidence type="ECO:0000256" key="1">
    <source>
        <dbReference type="ARBA" id="ARBA00023125"/>
    </source>
</evidence>
<accession>A0ABT2ETK2</accession>
<sequence>MGRILVVDDEELAREAIKLRLERDGHQVDTAANEAEAIEKIRTANPPYDVVITDMVMESENSGLEVLKAALLRDVLTEVIILTAYGSVANAVECLKRGAYDYLEKNIPGVDVYDLLALKVERAMEHRAESLGLLKRLQAYQQPATVQEETLD</sequence>